<dbReference type="RefSeq" id="WP_094312738.1">
    <property type="nucleotide sequence ID" value="NZ_NQBG01000094.1"/>
</dbReference>
<comment type="caution">
    <text evidence="3">The sequence shown here is derived from an EMBL/GenBank/DDBJ whole genome shotgun (WGS) entry which is preliminary data.</text>
</comment>
<gene>
    <name evidence="3" type="ORF">CI727_15780</name>
</gene>
<organism evidence="3 4">
    <name type="scientific">Shigella sonnei</name>
    <dbReference type="NCBI Taxonomy" id="624"/>
    <lineage>
        <taxon>Bacteria</taxon>
        <taxon>Pseudomonadati</taxon>
        <taxon>Pseudomonadota</taxon>
        <taxon>Gammaproteobacteria</taxon>
        <taxon>Enterobacterales</taxon>
        <taxon>Enterobacteriaceae</taxon>
        <taxon>Shigella</taxon>
    </lineage>
</organism>
<evidence type="ECO:0000256" key="1">
    <source>
        <dbReference type="SAM" id="MobiDB-lite"/>
    </source>
</evidence>
<evidence type="ECO:0000313" key="4">
    <source>
        <dbReference type="Proteomes" id="UP000215313"/>
    </source>
</evidence>
<keyword evidence="2" id="KW-0812">Transmembrane</keyword>
<dbReference type="HAMAP" id="MF_04137">
    <property type="entry name" value="I_SPANIN_LAMBDA"/>
    <property type="match status" value="1"/>
</dbReference>
<evidence type="ECO:0000313" key="3">
    <source>
        <dbReference type="EMBL" id="OYG92362.1"/>
    </source>
</evidence>
<accession>A0AAE5JYV5</accession>
<reference evidence="3 4" key="1">
    <citation type="submission" date="2017-08" db="EMBL/GenBank/DDBJ databases">
        <authorList>
            <person name="Fouts D."/>
            <person name="Sutton G."/>
            <person name="Nguyen K."/>
            <person name="Thamlikitkul V."/>
        </authorList>
    </citation>
    <scope>NUCLEOTIDE SEQUENCE [LARGE SCALE GENOMIC DNA]</scope>
    <source>
        <strain evidence="3 4">ECH+15</strain>
    </source>
</reference>
<dbReference type="Proteomes" id="UP000215313">
    <property type="component" value="Unassembled WGS sequence"/>
</dbReference>
<feature type="region of interest" description="Disordered" evidence="1">
    <location>
        <begin position="108"/>
        <end position="127"/>
    </location>
</feature>
<protein>
    <submittedName>
        <fullName evidence="3">Lysis protein</fullName>
    </submittedName>
</protein>
<dbReference type="EMBL" id="NQBG01000094">
    <property type="protein sequence ID" value="OYG92362.1"/>
    <property type="molecule type" value="Genomic_DNA"/>
</dbReference>
<evidence type="ECO:0000256" key="2">
    <source>
        <dbReference type="SAM" id="Phobius"/>
    </source>
</evidence>
<dbReference type="Pfam" id="PF03245">
    <property type="entry name" value="Phage_lysis"/>
    <property type="match status" value="1"/>
</dbReference>
<feature type="transmembrane region" description="Helical" evidence="2">
    <location>
        <begin position="9"/>
        <end position="29"/>
    </location>
</feature>
<dbReference type="AlphaFoldDB" id="A0AAE5JYV5"/>
<proteinExistence type="inferred from homology"/>
<keyword evidence="2" id="KW-0472">Membrane</keyword>
<dbReference type="GO" id="GO:0044659">
    <property type="term" value="P:viral release from host cell by cytolysis"/>
    <property type="evidence" value="ECO:0007669"/>
    <property type="project" value="InterPro"/>
</dbReference>
<keyword evidence="2" id="KW-1133">Transmembrane helix</keyword>
<name>A0AAE5JYV5_SHISO</name>
<dbReference type="InterPro" id="IPR004929">
    <property type="entry name" value="I-spanin"/>
</dbReference>
<sequence>MITALLRRYWLQLIVVALIGVLALLVNHYRDNAITYKDQRDKATKSVRMANDTIKDMQARQRDVAALDAKYTKELSDAKKTINDLRRDVDSGAKRLRIAATCPGVSKATSATGVDDAGTPELTPDARRNYFDHRDGIATADKMIRGMQEYIDTQCLK</sequence>